<comment type="caution">
    <text evidence="1">The sequence shown here is derived from an EMBL/GenBank/DDBJ whole genome shotgun (WGS) entry which is preliminary data.</text>
</comment>
<dbReference type="Pfam" id="PF16989">
    <property type="entry name" value="T6SS_VasJ"/>
    <property type="match status" value="1"/>
</dbReference>
<reference evidence="1 2" key="1">
    <citation type="submission" date="2019-12" db="EMBL/GenBank/DDBJ databases">
        <title>Engineering Photorhabdus to improve their lethality against agricultural pests.</title>
        <authorList>
            <person name="Machado R.A.R."/>
        </authorList>
    </citation>
    <scope>NUCLEOTIDE SEQUENCE [LARGE SCALE GENOMIC DNA]</scope>
    <source>
        <strain evidence="1 2">M-CN4</strain>
    </source>
</reference>
<name>A0ABX0AWW4_9GAMM</name>
<dbReference type="NCBIfam" id="TIGR03362">
    <property type="entry name" value="VI_chp_7"/>
    <property type="match status" value="1"/>
</dbReference>
<dbReference type="InterPro" id="IPR017739">
    <property type="entry name" value="T6SS-assoc_VCA0119"/>
</dbReference>
<dbReference type="Proteomes" id="UP000466619">
    <property type="component" value="Unassembled WGS sequence"/>
</dbReference>
<feature type="non-terminal residue" evidence="1">
    <location>
        <position position="1"/>
    </location>
</feature>
<evidence type="ECO:0000313" key="1">
    <source>
        <dbReference type="EMBL" id="NDL05312.1"/>
    </source>
</evidence>
<sequence length="287" mass="31417">TETTAQSANTSTLASIPIPDVTVDSSGEKAWKQTLLTVADLLCERQPDSPVGYRLRRYAIWHTLTTAPMANGTGKTPLAPTSADRTADYLTKLPAADKSLLQQIEQSLTLAPYWLDGHAIAAQVAEKLGYRPVADAIRDELRAFLDRLPVLQNLAFSDMSPFISEATLNWLHPPATATVSHGATQEQDAIWHCFQQHGLEAALNAAEHYQQQLTEPRDQFYGQLLTAQLLEQAGMSALAQQHYRQLLQAGQHLSLTDWEPGLLAALAEKAPMTSPSKETTANRSVNP</sequence>
<dbReference type="RefSeq" id="WP_162120791.1">
    <property type="nucleotide sequence ID" value="NZ_CAWPJS010000058.1"/>
</dbReference>
<dbReference type="PANTHER" id="PTHR37024">
    <property type="entry name" value="TYPE VI SECRETION SYSTEM DUF2094 AND IMPA-RELATED DOMAIN PROTEIN"/>
    <property type="match status" value="1"/>
</dbReference>
<protein>
    <submittedName>
        <fullName evidence="1">Type VI secretion system protein TssA</fullName>
    </submittedName>
</protein>
<organism evidence="1 2">
    <name type="scientific">Photorhabdus bodei</name>
    <dbReference type="NCBI Taxonomy" id="2029681"/>
    <lineage>
        <taxon>Bacteria</taxon>
        <taxon>Pseudomonadati</taxon>
        <taxon>Pseudomonadota</taxon>
        <taxon>Gammaproteobacteria</taxon>
        <taxon>Enterobacterales</taxon>
        <taxon>Morganellaceae</taxon>
        <taxon>Photorhabdus</taxon>
    </lineage>
</organism>
<dbReference type="PANTHER" id="PTHR37024:SF3">
    <property type="entry name" value="TYPE VI SECRETION SYSTEM PROTEIN TSSA"/>
    <property type="match status" value="1"/>
</dbReference>
<evidence type="ECO:0000313" key="2">
    <source>
        <dbReference type="Proteomes" id="UP000466619"/>
    </source>
</evidence>
<dbReference type="EMBL" id="WSFC01000058">
    <property type="protein sequence ID" value="NDL05312.1"/>
    <property type="molecule type" value="Genomic_DNA"/>
</dbReference>
<keyword evidence="2" id="KW-1185">Reference proteome</keyword>
<gene>
    <name evidence="1" type="primary">tssA</name>
    <name evidence="1" type="ORF">GPY48_19605</name>
</gene>
<accession>A0ABX0AWW4</accession>
<proteinExistence type="predicted"/>